<reference evidence="2" key="1">
    <citation type="submission" date="2019-09" db="EMBL/GenBank/DDBJ databases">
        <title>Distinct polysaccharide growth profiles of human intestinal Prevotella copri isolates.</title>
        <authorList>
            <person name="Fehlner-Peach H."/>
            <person name="Magnabosco C."/>
            <person name="Raghavan V."/>
            <person name="Scher J.U."/>
            <person name="Tett A."/>
            <person name="Cox L.M."/>
            <person name="Gottsegen C."/>
            <person name="Watters A."/>
            <person name="Wiltshire- Gordon J.D."/>
            <person name="Segata N."/>
            <person name="Bonneau R."/>
            <person name="Littman D.R."/>
        </authorList>
    </citation>
    <scope>NUCLEOTIDE SEQUENCE [LARGE SCALE GENOMIC DNA]</scope>
    <source>
        <strain evidence="2">iP54</strain>
    </source>
</reference>
<evidence type="ECO:0000313" key="1">
    <source>
        <dbReference type="EMBL" id="MQN89369.1"/>
    </source>
</evidence>
<dbReference type="InterPro" id="IPR031709">
    <property type="entry name" value="PutAbiC"/>
</dbReference>
<organism evidence="1 2">
    <name type="scientific">Segatella copri</name>
    <dbReference type="NCBI Taxonomy" id="165179"/>
    <lineage>
        <taxon>Bacteria</taxon>
        <taxon>Pseudomonadati</taxon>
        <taxon>Bacteroidota</taxon>
        <taxon>Bacteroidia</taxon>
        <taxon>Bacteroidales</taxon>
        <taxon>Prevotellaceae</taxon>
        <taxon>Segatella</taxon>
    </lineage>
</organism>
<protein>
    <submittedName>
        <fullName evidence="1">Uncharacterized protein</fullName>
    </submittedName>
</protein>
<sequence>MKYSKGKIIICVCSCLLAILLAPYLLTRPFCDEVSFVDTGQIGDTIGGTTAPIVGIVSIFLLAYTLIEQLKFNAKQVDLQRQEQFKTTFFELLKEQRDIKNSLFTKYEGVDMKNPTKIQKIPVKGLEFFRMGSFVLKNLFDSMEYGHYCHTYDSKEIDAQLVGLDTYSEDYYEDDQGNLHSFDFEKIKTQSKFCFLNDKYKITNEEFEAYKHLNVEQKIEFVYRRFFNVHEECGNYFRHLYRILRFVSQSEEEEVNDIEDDAERQQIFKRYFELVQFVQAQMSTRELLMVFYNSFSFPKLRDLLIRYNLLENLTVENLIDKSHNCIVGYHLKHR</sequence>
<dbReference type="Proteomes" id="UP000420635">
    <property type="component" value="Unassembled WGS sequence"/>
</dbReference>
<comment type="caution">
    <text evidence="1">The sequence shown here is derived from an EMBL/GenBank/DDBJ whole genome shotgun (WGS) entry which is preliminary data.</text>
</comment>
<accession>A0A646HHE2</accession>
<name>A0A646HHE2_9BACT</name>
<evidence type="ECO:0000313" key="2">
    <source>
        <dbReference type="Proteomes" id="UP000420635"/>
    </source>
</evidence>
<gene>
    <name evidence="1" type="ORF">F7D59_05740</name>
</gene>
<dbReference type="AlphaFoldDB" id="A0A646HHE2"/>
<dbReference type="EMBL" id="VZBQ01000059">
    <property type="protein sequence ID" value="MQN89369.1"/>
    <property type="molecule type" value="Genomic_DNA"/>
</dbReference>
<dbReference type="Pfam" id="PF16872">
    <property type="entry name" value="putAbiC"/>
    <property type="match status" value="1"/>
</dbReference>
<proteinExistence type="predicted"/>